<comment type="caution">
    <text evidence="1">The sequence shown here is derived from an EMBL/GenBank/DDBJ whole genome shotgun (WGS) entry which is preliminary data.</text>
</comment>
<dbReference type="InterPro" id="IPR017853">
    <property type="entry name" value="GH"/>
</dbReference>
<dbReference type="Proteomes" id="UP000628448">
    <property type="component" value="Unassembled WGS sequence"/>
</dbReference>
<reference evidence="1" key="1">
    <citation type="submission" date="2020-11" db="EMBL/GenBank/DDBJ databases">
        <title>Bacterial whole genome sequence for Panacibacter sp. DH6.</title>
        <authorList>
            <person name="Le V."/>
            <person name="Ko S."/>
            <person name="Ahn C.-Y."/>
            <person name="Oh H.-M."/>
        </authorList>
    </citation>
    <scope>NUCLEOTIDE SEQUENCE</scope>
    <source>
        <strain evidence="1">DH6</strain>
    </source>
</reference>
<protein>
    <submittedName>
        <fullName evidence="1">Uncharacterized protein</fullName>
    </submittedName>
</protein>
<accession>A0A931GV00</accession>
<dbReference type="RefSeq" id="WP_196991340.1">
    <property type="nucleotide sequence ID" value="NZ_JADWYR010000002.1"/>
</dbReference>
<organism evidence="1 2">
    <name type="scientific">Panacibacter microcysteis</name>
    <dbReference type="NCBI Taxonomy" id="2793269"/>
    <lineage>
        <taxon>Bacteria</taxon>
        <taxon>Pseudomonadati</taxon>
        <taxon>Bacteroidota</taxon>
        <taxon>Chitinophagia</taxon>
        <taxon>Chitinophagales</taxon>
        <taxon>Chitinophagaceae</taxon>
        <taxon>Panacibacter</taxon>
    </lineage>
</organism>
<dbReference type="AlphaFoldDB" id="A0A931GV00"/>
<evidence type="ECO:0000313" key="2">
    <source>
        <dbReference type="Proteomes" id="UP000628448"/>
    </source>
</evidence>
<dbReference type="EMBL" id="JADWYR010000002">
    <property type="protein sequence ID" value="MBG9377246.1"/>
    <property type="molecule type" value="Genomic_DNA"/>
</dbReference>
<dbReference type="PROSITE" id="PS51257">
    <property type="entry name" value="PROKAR_LIPOPROTEIN"/>
    <property type="match status" value="1"/>
</dbReference>
<keyword evidence="2" id="KW-1185">Reference proteome</keyword>
<gene>
    <name evidence="1" type="ORF">I5907_13475</name>
</gene>
<sequence>MKVQSSHDCKGILMPTVKSSFLIIALFALITSCKKEIAPSEEALAATEESASALSAMSASNAVAAGTDWGALIADGEIPDKMNVMDMLGVGTVRYAIVLESHISEDKGYERWRDAGYKILCNLNWGHVTNNKGNKKPVPFPTDLKEYRIELTAILDKYHPEVAVIENEETTDVFHSGPIEDYIEELKVAVEVCKARGIKVADGGLNLELCQQVMNGTGRGTNYEETKKLIEAFKTIDLDFVNIHTKAPFSNQRNGNIFQPGAAESVADFLRQETGKQVMCNEYNNENTSTSLISSATQAFENGGYKYFVPRSDNSGNGSYPLANTTGTKLTSLGVSYKEAIK</sequence>
<name>A0A931GV00_9BACT</name>
<proteinExistence type="predicted"/>
<dbReference type="SUPFAM" id="SSF51445">
    <property type="entry name" value="(Trans)glycosidases"/>
    <property type="match status" value="1"/>
</dbReference>
<evidence type="ECO:0000313" key="1">
    <source>
        <dbReference type="EMBL" id="MBG9377246.1"/>
    </source>
</evidence>